<dbReference type="EMBL" id="JBFOLK010000008">
    <property type="protein sequence ID" value="KAL2492925.1"/>
    <property type="molecule type" value="Genomic_DNA"/>
</dbReference>
<name>A0ABD1RWV7_9LAMI</name>
<evidence type="ECO:0000313" key="2">
    <source>
        <dbReference type="EMBL" id="KAL2492925.1"/>
    </source>
</evidence>
<reference evidence="3" key="1">
    <citation type="submission" date="2024-07" db="EMBL/GenBank/DDBJ databases">
        <title>Two chromosome-level genome assemblies of Korean endemic species Abeliophyllum distichum and Forsythia ovata (Oleaceae).</title>
        <authorList>
            <person name="Jang H."/>
        </authorList>
    </citation>
    <scope>NUCLEOTIDE SEQUENCE [LARGE SCALE GENOMIC DNA]</scope>
</reference>
<evidence type="ECO:0000259" key="1">
    <source>
        <dbReference type="Pfam" id="PF03732"/>
    </source>
</evidence>
<dbReference type="Proteomes" id="UP001604336">
    <property type="component" value="Unassembled WGS sequence"/>
</dbReference>
<gene>
    <name evidence="2" type="ORF">Adt_28553</name>
</gene>
<dbReference type="AlphaFoldDB" id="A0ABD1RWV7"/>
<keyword evidence="3" id="KW-1185">Reference proteome</keyword>
<dbReference type="Pfam" id="PF03732">
    <property type="entry name" value="Retrotrans_gag"/>
    <property type="match status" value="1"/>
</dbReference>
<sequence length="237" mass="27329">MSETRSKVQEEHLKKIDRELGELSAAYRTVINKVDSSDLTLKALGNRQEKIENIVTDINQKYETDDNGNQAKLPKIDFPYFNGEGPREWVRKARKYFQLHQVADELKVGIAEMYLKGKADIWFHGFAASHPNAEWNVFTSELCRRFSETTGEEVVEAFSKIRQFGSITEYQEKFEELKTQVMLSLPHLPETYYISIFTSGLKGEIKSMVKMLKPTYLTQAFEIATLQENTISAINRT</sequence>
<evidence type="ECO:0000313" key="3">
    <source>
        <dbReference type="Proteomes" id="UP001604336"/>
    </source>
</evidence>
<organism evidence="2 3">
    <name type="scientific">Abeliophyllum distichum</name>
    <dbReference type="NCBI Taxonomy" id="126358"/>
    <lineage>
        <taxon>Eukaryota</taxon>
        <taxon>Viridiplantae</taxon>
        <taxon>Streptophyta</taxon>
        <taxon>Embryophyta</taxon>
        <taxon>Tracheophyta</taxon>
        <taxon>Spermatophyta</taxon>
        <taxon>Magnoliopsida</taxon>
        <taxon>eudicotyledons</taxon>
        <taxon>Gunneridae</taxon>
        <taxon>Pentapetalae</taxon>
        <taxon>asterids</taxon>
        <taxon>lamiids</taxon>
        <taxon>Lamiales</taxon>
        <taxon>Oleaceae</taxon>
        <taxon>Forsythieae</taxon>
        <taxon>Abeliophyllum</taxon>
    </lineage>
</organism>
<dbReference type="InterPro" id="IPR005162">
    <property type="entry name" value="Retrotrans_gag_dom"/>
</dbReference>
<feature type="domain" description="Retrotransposon gag" evidence="1">
    <location>
        <begin position="110"/>
        <end position="202"/>
    </location>
</feature>
<protein>
    <recommendedName>
        <fullName evidence="1">Retrotransposon gag domain-containing protein</fullName>
    </recommendedName>
</protein>
<proteinExistence type="predicted"/>
<accession>A0ABD1RWV7</accession>
<comment type="caution">
    <text evidence="2">The sequence shown here is derived from an EMBL/GenBank/DDBJ whole genome shotgun (WGS) entry which is preliminary data.</text>
</comment>